<comment type="caution">
    <text evidence="10">The sequence shown here is derived from an EMBL/GenBank/DDBJ whole genome shotgun (WGS) entry which is preliminary data.</text>
</comment>
<keyword evidence="11" id="KW-1185">Reference proteome</keyword>
<evidence type="ECO:0000256" key="4">
    <source>
        <dbReference type="ARBA" id="ARBA00022695"/>
    </source>
</evidence>
<comment type="cofactor">
    <cofactor evidence="1">
        <name>Mg(2+)</name>
        <dbReference type="ChEBI" id="CHEBI:18420"/>
    </cofactor>
</comment>
<dbReference type="PANTHER" id="PTHR32057:SF14">
    <property type="entry name" value="PROTEIN ADENYLYLTRANSFERASE SELO, MITOCHONDRIAL"/>
    <property type="match status" value="1"/>
</dbReference>
<evidence type="ECO:0000313" key="11">
    <source>
        <dbReference type="Proteomes" id="UP001498771"/>
    </source>
</evidence>
<evidence type="ECO:0000256" key="5">
    <source>
        <dbReference type="ARBA" id="ARBA00022723"/>
    </source>
</evidence>
<evidence type="ECO:0000256" key="7">
    <source>
        <dbReference type="ARBA" id="ARBA00022840"/>
    </source>
</evidence>
<dbReference type="Pfam" id="PF02696">
    <property type="entry name" value="SelO"/>
    <property type="match status" value="1"/>
</dbReference>
<evidence type="ECO:0000256" key="8">
    <source>
        <dbReference type="ARBA" id="ARBA00022842"/>
    </source>
</evidence>
<keyword evidence="3" id="KW-0808">Transferase</keyword>
<dbReference type="Proteomes" id="UP001498771">
    <property type="component" value="Unassembled WGS sequence"/>
</dbReference>
<protein>
    <recommendedName>
        <fullName evidence="9">Selenoprotein O</fullName>
    </recommendedName>
</protein>
<proteinExistence type="inferred from homology"/>
<dbReference type="EMBL" id="JBBJBU010000001">
    <property type="protein sequence ID" value="KAK7208271.1"/>
    <property type="molecule type" value="Genomic_DNA"/>
</dbReference>
<evidence type="ECO:0000313" key="10">
    <source>
        <dbReference type="EMBL" id="KAK7208271.1"/>
    </source>
</evidence>
<evidence type="ECO:0000256" key="2">
    <source>
        <dbReference type="ARBA" id="ARBA00009747"/>
    </source>
</evidence>
<keyword evidence="5" id="KW-0479">Metal-binding</keyword>
<evidence type="ECO:0000256" key="3">
    <source>
        <dbReference type="ARBA" id="ARBA00022679"/>
    </source>
</evidence>
<keyword evidence="8" id="KW-0460">Magnesium</keyword>
<keyword evidence="7" id="KW-0067">ATP-binding</keyword>
<gene>
    <name evidence="10" type="ORF">BZA70DRAFT_273291</name>
</gene>
<name>A0ABR1FEI0_9ASCO</name>
<sequence length="644" mass="73292">MRLANCDRIITSFVYKQRSFKILSPARAQNRNLSTISKRMASSATKSYSGVTLAELPKSHVFTEKLPADPQVPTPEAAMDAKDPGVFLPRAVTDAAFTYVKPGTHNIEKAKLLAVSEAAMRDLGLKLEEKDTDEFKEVVIGNKIYEEHFPWAQVYGGYQFGEWAGQLGDGRAISIFEATNPATGVRYEVQLKGAGRTPFSRFADGMAVLRSSVREFLVSEALNALSIPTTRALSLTLFPNEGVRRETIEQRAIVARMAPTWIRFGNFDIHRRRGNRKLLKALADYSIDEVYGGLDKIKASDPKAYEGLSRYHIFYKEVARRTAETTALWQTYGFMNGVLNTDNISIFGLSLDFGPFAFMDTYNPMYTPNHDDHRLRYSYRNTPTIMWWNLVRLGEDLAELFAAESEEFVNSEQFIESGIPEDKLDAFVERAEKIIEGVGEYYKETLEAAHSKAFVKRLGLTSVKKDDSADGIVDSVLLLLKEQQLDFNHFFRKLGRVRLFPGDGEDESSLTTEEDIKKIFLTHDRGYSVPHIDDSAKIIHDWLFNEYKSRLVEEGNVNDSDRKSRMDKVNPNFILRTWIMDEAINRIQRHGDAKFLEHVLYLALHPFEDSWTSEEEDKDKYEAEMKFIGDVPRLKQALTCSCSS</sequence>
<reference evidence="10 11" key="1">
    <citation type="submission" date="2024-03" db="EMBL/GenBank/DDBJ databases">
        <title>Genome-scale model development and genomic sequencing of the oleaginous clade Lipomyces.</title>
        <authorList>
            <consortium name="Lawrence Berkeley National Laboratory"/>
            <person name="Czajka J.J."/>
            <person name="Han Y."/>
            <person name="Kim J."/>
            <person name="Mondo S.J."/>
            <person name="Hofstad B.A."/>
            <person name="Robles A."/>
            <person name="Haridas S."/>
            <person name="Riley R."/>
            <person name="LaButti K."/>
            <person name="Pangilinan J."/>
            <person name="Andreopoulos W."/>
            <person name="Lipzen A."/>
            <person name="Yan J."/>
            <person name="Wang M."/>
            <person name="Ng V."/>
            <person name="Grigoriev I.V."/>
            <person name="Spatafora J.W."/>
            <person name="Magnuson J.K."/>
            <person name="Baker S.E."/>
            <person name="Pomraning K.R."/>
        </authorList>
    </citation>
    <scope>NUCLEOTIDE SEQUENCE [LARGE SCALE GENOMIC DNA]</scope>
    <source>
        <strain evidence="10 11">Phaff 52-87</strain>
    </source>
</reference>
<dbReference type="PANTHER" id="PTHR32057">
    <property type="entry name" value="PROTEIN ADENYLYLTRANSFERASE SELO, MITOCHONDRIAL"/>
    <property type="match status" value="1"/>
</dbReference>
<comment type="similarity">
    <text evidence="2">Belongs to the SELO family.</text>
</comment>
<dbReference type="GeneID" id="90037323"/>
<keyword evidence="4" id="KW-0548">Nucleotidyltransferase</keyword>
<evidence type="ECO:0000256" key="9">
    <source>
        <dbReference type="ARBA" id="ARBA00031547"/>
    </source>
</evidence>
<evidence type="ECO:0000256" key="6">
    <source>
        <dbReference type="ARBA" id="ARBA00022741"/>
    </source>
</evidence>
<dbReference type="RefSeq" id="XP_064771304.1">
    <property type="nucleotide sequence ID" value="XM_064911811.1"/>
</dbReference>
<evidence type="ECO:0000256" key="1">
    <source>
        <dbReference type="ARBA" id="ARBA00001946"/>
    </source>
</evidence>
<keyword evidence="6" id="KW-0547">Nucleotide-binding</keyword>
<dbReference type="InterPro" id="IPR003846">
    <property type="entry name" value="SelO"/>
</dbReference>
<organism evidence="10 11">
    <name type="scientific">Myxozyma melibiosi</name>
    <dbReference type="NCBI Taxonomy" id="54550"/>
    <lineage>
        <taxon>Eukaryota</taxon>
        <taxon>Fungi</taxon>
        <taxon>Dikarya</taxon>
        <taxon>Ascomycota</taxon>
        <taxon>Saccharomycotina</taxon>
        <taxon>Lipomycetes</taxon>
        <taxon>Lipomycetales</taxon>
        <taxon>Lipomycetaceae</taxon>
        <taxon>Myxozyma</taxon>
    </lineage>
</organism>
<dbReference type="HAMAP" id="MF_00692">
    <property type="entry name" value="SelO"/>
    <property type="match status" value="1"/>
</dbReference>
<accession>A0ABR1FEI0</accession>